<evidence type="ECO:0000256" key="1">
    <source>
        <dbReference type="SAM" id="MobiDB-lite"/>
    </source>
</evidence>
<evidence type="ECO:0000313" key="3">
    <source>
        <dbReference type="Proteomes" id="UP000076154"/>
    </source>
</evidence>
<gene>
    <name evidence="2" type="ORF">Hypma_014559</name>
</gene>
<dbReference type="EMBL" id="LUEZ02000087">
    <property type="protein sequence ID" value="RDB18858.1"/>
    <property type="molecule type" value="Genomic_DNA"/>
</dbReference>
<dbReference type="Proteomes" id="UP000076154">
    <property type="component" value="Unassembled WGS sequence"/>
</dbReference>
<dbReference type="InParanoid" id="A0A369JAH2"/>
<name>A0A369JAH2_HYPMA</name>
<proteinExistence type="predicted"/>
<feature type="compositionally biased region" description="Polar residues" evidence="1">
    <location>
        <begin position="1"/>
        <end position="22"/>
    </location>
</feature>
<comment type="caution">
    <text evidence="2">The sequence shown here is derived from an EMBL/GenBank/DDBJ whole genome shotgun (WGS) entry which is preliminary data.</text>
</comment>
<sequence>MTRMQFTGDDNNGCNSRSSSIKKSARTRRSVPSSFHSRRRPRVWMSTTIYETIINTSCSLAIARSTTTTILNDLVTQR</sequence>
<reference evidence="2" key="1">
    <citation type="submission" date="2018-04" db="EMBL/GenBank/DDBJ databases">
        <title>Whole genome sequencing of Hypsizygus marmoreus.</title>
        <authorList>
            <person name="Choi I.-G."/>
            <person name="Min B."/>
            <person name="Kim J.-G."/>
            <person name="Kim S."/>
            <person name="Oh Y.-L."/>
            <person name="Kong W.-S."/>
            <person name="Park H."/>
            <person name="Jeong J."/>
            <person name="Song E.-S."/>
        </authorList>
    </citation>
    <scope>NUCLEOTIDE SEQUENCE [LARGE SCALE GENOMIC DNA]</scope>
    <source>
        <strain evidence="2">51987-8</strain>
    </source>
</reference>
<feature type="region of interest" description="Disordered" evidence="1">
    <location>
        <begin position="1"/>
        <end position="39"/>
    </location>
</feature>
<dbReference type="AlphaFoldDB" id="A0A369JAH2"/>
<organism evidence="2 3">
    <name type="scientific">Hypsizygus marmoreus</name>
    <name type="common">White beech mushroom</name>
    <name type="synonym">Agaricus marmoreus</name>
    <dbReference type="NCBI Taxonomy" id="39966"/>
    <lineage>
        <taxon>Eukaryota</taxon>
        <taxon>Fungi</taxon>
        <taxon>Dikarya</taxon>
        <taxon>Basidiomycota</taxon>
        <taxon>Agaricomycotina</taxon>
        <taxon>Agaricomycetes</taxon>
        <taxon>Agaricomycetidae</taxon>
        <taxon>Agaricales</taxon>
        <taxon>Tricholomatineae</taxon>
        <taxon>Lyophyllaceae</taxon>
        <taxon>Hypsizygus</taxon>
    </lineage>
</organism>
<keyword evidence="3" id="KW-1185">Reference proteome</keyword>
<evidence type="ECO:0000313" key="2">
    <source>
        <dbReference type="EMBL" id="RDB18858.1"/>
    </source>
</evidence>
<protein>
    <submittedName>
        <fullName evidence="2">Uncharacterized protein</fullName>
    </submittedName>
</protein>
<accession>A0A369JAH2</accession>